<evidence type="ECO:0000256" key="7">
    <source>
        <dbReference type="ARBA" id="ARBA00023136"/>
    </source>
</evidence>
<evidence type="ECO:0000256" key="5">
    <source>
        <dbReference type="ARBA" id="ARBA00022692"/>
    </source>
</evidence>
<evidence type="ECO:0000256" key="4">
    <source>
        <dbReference type="ARBA" id="ARBA00022475"/>
    </source>
</evidence>
<comment type="subcellular location">
    <subcellularLocation>
        <location evidence="1">Cell membrane</location>
        <topology evidence="1">Multi-pass membrane protein</topology>
    </subcellularLocation>
</comment>
<feature type="transmembrane region" description="Helical" evidence="8">
    <location>
        <begin position="239"/>
        <end position="261"/>
    </location>
</feature>
<gene>
    <name evidence="9" type="ORF">CCE28_09255</name>
</gene>
<organism evidence="9 10">
    <name type="scientific">Anaeromicrobium sediminis</name>
    <dbReference type="NCBI Taxonomy" id="1478221"/>
    <lineage>
        <taxon>Bacteria</taxon>
        <taxon>Bacillati</taxon>
        <taxon>Bacillota</taxon>
        <taxon>Clostridia</taxon>
        <taxon>Peptostreptococcales</taxon>
        <taxon>Thermotaleaceae</taxon>
        <taxon>Anaeromicrobium</taxon>
    </lineage>
</organism>
<accession>A0A267MLR4</accession>
<feature type="transmembrane region" description="Helical" evidence="8">
    <location>
        <begin position="195"/>
        <end position="219"/>
    </location>
</feature>
<keyword evidence="5 8" id="KW-0812">Transmembrane</keyword>
<dbReference type="PANTHER" id="PTHR30047">
    <property type="entry name" value="HIGH-AFFINITY CHOLINE TRANSPORT PROTEIN-RELATED"/>
    <property type="match status" value="1"/>
</dbReference>
<comment type="caution">
    <text evidence="9">The sequence shown here is derived from an EMBL/GenBank/DDBJ whole genome shotgun (WGS) entry which is preliminary data.</text>
</comment>
<evidence type="ECO:0000256" key="6">
    <source>
        <dbReference type="ARBA" id="ARBA00022989"/>
    </source>
</evidence>
<name>A0A267MLR4_9FIRM</name>
<dbReference type="EMBL" id="NIBG01000006">
    <property type="protein sequence ID" value="PAB59743.1"/>
    <property type="molecule type" value="Genomic_DNA"/>
</dbReference>
<feature type="transmembrane region" description="Helical" evidence="8">
    <location>
        <begin position="416"/>
        <end position="434"/>
    </location>
</feature>
<evidence type="ECO:0000256" key="2">
    <source>
        <dbReference type="ARBA" id="ARBA00005658"/>
    </source>
</evidence>
<keyword evidence="6 8" id="KW-1133">Transmembrane helix</keyword>
<dbReference type="InterPro" id="IPR000060">
    <property type="entry name" value="BCCT_transptr"/>
</dbReference>
<evidence type="ECO:0000313" key="10">
    <source>
        <dbReference type="Proteomes" id="UP000216024"/>
    </source>
</evidence>
<evidence type="ECO:0000256" key="3">
    <source>
        <dbReference type="ARBA" id="ARBA00022448"/>
    </source>
</evidence>
<feature type="transmembrane region" description="Helical" evidence="8">
    <location>
        <begin position="461"/>
        <end position="480"/>
    </location>
</feature>
<feature type="transmembrane region" description="Helical" evidence="8">
    <location>
        <begin position="103"/>
        <end position="124"/>
    </location>
</feature>
<dbReference type="GO" id="GO:0005886">
    <property type="term" value="C:plasma membrane"/>
    <property type="evidence" value="ECO:0007669"/>
    <property type="project" value="UniProtKB-SubCell"/>
</dbReference>
<feature type="transmembrane region" description="Helical" evidence="8">
    <location>
        <begin position="486"/>
        <end position="509"/>
    </location>
</feature>
<feature type="transmembrane region" description="Helical" evidence="8">
    <location>
        <begin position="63"/>
        <end position="83"/>
    </location>
</feature>
<dbReference type="PROSITE" id="PS01303">
    <property type="entry name" value="BCCT"/>
    <property type="match status" value="1"/>
</dbReference>
<dbReference type="PANTHER" id="PTHR30047:SF7">
    <property type="entry name" value="HIGH-AFFINITY CHOLINE TRANSPORT PROTEIN"/>
    <property type="match status" value="1"/>
</dbReference>
<dbReference type="GO" id="GO:0022857">
    <property type="term" value="F:transmembrane transporter activity"/>
    <property type="evidence" value="ECO:0007669"/>
    <property type="project" value="InterPro"/>
</dbReference>
<dbReference type="AlphaFoldDB" id="A0A267MLR4"/>
<dbReference type="Pfam" id="PF02028">
    <property type="entry name" value="BCCT"/>
    <property type="match status" value="1"/>
</dbReference>
<dbReference type="OrthoDB" id="9775735at2"/>
<feature type="transmembrane region" description="Helical" evidence="8">
    <location>
        <begin position="151"/>
        <end position="174"/>
    </location>
</feature>
<feature type="transmembrane region" description="Helical" evidence="8">
    <location>
        <begin position="359"/>
        <end position="384"/>
    </location>
</feature>
<evidence type="ECO:0000256" key="1">
    <source>
        <dbReference type="ARBA" id="ARBA00004651"/>
    </source>
</evidence>
<evidence type="ECO:0000256" key="8">
    <source>
        <dbReference type="SAM" id="Phobius"/>
    </source>
</evidence>
<keyword evidence="3" id="KW-0813">Transport</keyword>
<protein>
    <submittedName>
        <fullName evidence="9">Glycine/betaine ABC transporter</fullName>
    </submittedName>
</protein>
<dbReference type="RefSeq" id="WP_095133227.1">
    <property type="nucleotide sequence ID" value="NZ_NIBG01000006.1"/>
</dbReference>
<feature type="transmembrane region" description="Helical" evidence="8">
    <location>
        <begin position="273"/>
        <end position="293"/>
    </location>
</feature>
<keyword evidence="4" id="KW-1003">Cell membrane</keyword>
<reference evidence="9 10" key="1">
    <citation type="submission" date="2017-06" db="EMBL/GenBank/DDBJ databases">
        <title>Draft genome sequence of anaerobic fermentative bacterium Anaeromicrobium sediminis DY2726D isolated from West Pacific Ocean sediments.</title>
        <authorList>
            <person name="Zeng X."/>
        </authorList>
    </citation>
    <scope>NUCLEOTIDE SEQUENCE [LARGE SCALE GENOMIC DNA]</scope>
    <source>
        <strain evidence="9 10">DY2726D</strain>
    </source>
</reference>
<dbReference type="InterPro" id="IPR018093">
    <property type="entry name" value="BCCT_CS"/>
</dbReference>
<comment type="similarity">
    <text evidence="2">Belongs to the BCCT transporter (TC 2.A.15) family.</text>
</comment>
<dbReference type="NCBIfam" id="TIGR00842">
    <property type="entry name" value="bcct"/>
    <property type="match status" value="1"/>
</dbReference>
<feature type="transmembrane region" description="Helical" evidence="8">
    <location>
        <begin position="20"/>
        <end position="43"/>
    </location>
</feature>
<feature type="transmembrane region" description="Helical" evidence="8">
    <location>
        <begin position="329"/>
        <end position="347"/>
    </location>
</feature>
<keyword evidence="7 8" id="KW-0472">Membrane</keyword>
<keyword evidence="10" id="KW-1185">Reference proteome</keyword>
<sequence>MNNIDLSKKLHNRNFTKYGLDMNLFVSIVSAVLVLGFIVFTIAKPNESAEVFNGIKDYINTKYNWFFVFTINFALIFTIYLSFSKFGKVKLGGPKAKPEFSNFAWYSMLFSAGIGIGIFFFGVAEPIYHMQSLPKALSGDNPITDAFKIMYLHWGFNAWAVYSIVAIALGYFAYNKNLPLSLRSLFYPILKEKIFGIWGDIVDTLAVLSVLFGLATSLGLGAQQINSGLNYIFGIPISYQVQIILIVCITFIATLSVVSGISKGVKLLSEANFYITGIFLFGILVLGPTSFILSTYSNSLGSYISDFVNISLFIGMDKADIAWQGGWTIFYWAWWIAWTPFVGMFIARISKGRTIREIGIGTIFCSSLVIFFAMTILGATAVFLNGVNDGVIVKAVNTNISTALFEMIANFVSSKALQGIISFVGMVAIILFFVTSSDSGSLVVDNLTSGGKLDSPKTQRVFWAVMEGLIAASVLVLGGTKALNTLQGAVIITGLPFGVLVLIMCYSLFISLKEEMKYYEKYELKKLKTRLNKAELSNAEQS</sequence>
<evidence type="ECO:0000313" key="9">
    <source>
        <dbReference type="EMBL" id="PAB59743.1"/>
    </source>
</evidence>
<dbReference type="Proteomes" id="UP000216024">
    <property type="component" value="Unassembled WGS sequence"/>
</dbReference>
<proteinExistence type="inferred from homology"/>